<evidence type="ECO:0000313" key="3">
    <source>
        <dbReference type="EMBL" id="BAD57163.1"/>
    </source>
</evidence>
<dbReference type="EMBL" id="AP006618">
    <property type="protein sequence ID" value="BAD57163.1"/>
    <property type="molecule type" value="Genomic_DNA"/>
</dbReference>
<dbReference type="STRING" id="247156.NFA_23160"/>
<dbReference type="eggNOG" id="COG1540">
    <property type="taxonomic scope" value="Bacteria"/>
</dbReference>
<evidence type="ECO:0000313" key="4">
    <source>
        <dbReference type="Proteomes" id="UP000006820"/>
    </source>
</evidence>
<evidence type="ECO:0000256" key="1">
    <source>
        <dbReference type="SAM" id="MobiDB-lite"/>
    </source>
</evidence>
<protein>
    <submittedName>
        <fullName evidence="3">Putative membrane protein</fullName>
    </submittedName>
</protein>
<feature type="transmembrane region" description="Helical" evidence="2">
    <location>
        <begin position="103"/>
        <end position="121"/>
    </location>
</feature>
<dbReference type="HOGENOM" id="CLU_058821_2_0_11"/>
<dbReference type="Proteomes" id="UP000006820">
    <property type="component" value="Chromosome"/>
</dbReference>
<proteinExistence type="predicted"/>
<dbReference type="AlphaFoldDB" id="Q5YXC8"/>
<keyword evidence="2" id="KW-1133">Transmembrane helix</keyword>
<feature type="region of interest" description="Disordered" evidence="1">
    <location>
        <begin position="223"/>
        <end position="249"/>
    </location>
</feature>
<keyword evidence="2" id="KW-0472">Membrane</keyword>
<sequence length="249" mass="25919">MRSIRFRGRGVVGKGGNVFGQAVNKIVLTAIDTGARAQTPLVEKYGDWLRRAHPAESPEQLLHRARKHYLVAVTASGVAAGMCAAVPGIGLITGFAAMGVDTVFFVEASVFYALTAAALAGEETELIARQATLLSGIVFGAEGARLLGKESAGSAKNWADELADRLPIIGEMDDSALKRLVVRAIAKRSVLAFGRVIPAGIGAVVGAAGNRMLAKSVIRNADKAFGPGEPTSPERDEAERASVPSASRG</sequence>
<keyword evidence="2" id="KW-0812">Transmembrane</keyword>
<feature type="transmembrane region" description="Helical" evidence="2">
    <location>
        <begin position="69"/>
        <end position="97"/>
    </location>
</feature>
<gene>
    <name evidence="3" type="ordered locus">NFA_23160</name>
</gene>
<reference evidence="3 4" key="1">
    <citation type="journal article" date="2004" name="Proc. Natl. Acad. Sci. U.S.A.">
        <title>The complete genomic sequence of Nocardia farcinica IFM 10152.</title>
        <authorList>
            <person name="Ishikawa J."/>
            <person name="Yamashita A."/>
            <person name="Mikami Y."/>
            <person name="Hoshino Y."/>
            <person name="Kurita H."/>
            <person name="Hotta K."/>
            <person name="Shiba T."/>
            <person name="Hattori M."/>
        </authorList>
    </citation>
    <scope>NUCLEOTIDE SEQUENCE [LARGE SCALE GENOMIC DNA]</scope>
    <source>
        <strain evidence="3 4">IFM 10152</strain>
    </source>
</reference>
<keyword evidence="4" id="KW-1185">Reference proteome</keyword>
<evidence type="ECO:0000256" key="2">
    <source>
        <dbReference type="SAM" id="Phobius"/>
    </source>
</evidence>
<dbReference type="KEGG" id="nfa:NFA_23160"/>
<accession>Q5YXC8</accession>
<organism evidence="3 4">
    <name type="scientific">Nocardia farcinica (strain IFM 10152)</name>
    <dbReference type="NCBI Taxonomy" id="247156"/>
    <lineage>
        <taxon>Bacteria</taxon>
        <taxon>Bacillati</taxon>
        <taxon>Actinomycetota</taxon>
        <taxon>Actinomycetes</taxon>
        <taxon>Mycobacteriales</taxon>
        <taxon>Nocardiaceae</taxon>
        <taxon>Nocardia</taxon>
    </lineage>
</organism>
<name>Q5YXC8_NOCFA</name>